<dbReference type="EMBL" id="CP001843">
    <property type="protein sequence ID" value="AEF85762.1"/>
    <property type="molecule type" value="Genomic_DNA"/>
</dbReference>
<evidence type="ECO:0000313" key="4">
    <source>
        <dbReference type="Proteomes" id="UP000009223"/>
    </source>
</evidence>
<accession>F5YIN6</accession>
<reference evidence="4" key="1">
    <citation type="submission" date="2009-12" db="EMBL/GenBank/DDBJ databases">
        <title>Complete sequence of Treponema primitia strain ZAS-2.</title>
        <authorList>
            <person name="Tetu S.G."/>
            <person name="Matson E."/>
            <person name="Ren Q."/>
            <person name="Seshadri R."/>
            <person name="Elbourne L."/>
            <person name="Hassan K.A."/>
            <person name="Durkin A."/>
            <person name="Radune D."/>
            <person name="Mohamoud Y."/>
            <person name="Shay R."/>
            <person name="Jin S."/>
            <person name="Zhang X."/>
            <person name="Lucey K."/>
            <person name="Ballor N.R."/>
            <person name="Ottesen E."/>
            <person name="Rosenthal R."/>
            <person name="Allen A."/>
            <person name="Leadbetter J.R."/>
            <person name="Paulsen I.T."/>
        </authorList>
    </citation>
    <scope>NUCLEOTIDE SEQUENCE [LARGE SCALE GENOMIC DNA]</scope>
    <source>
        <strain evidence="4">ATCC BAA-887 / DSM 12427 / ZAS-2</strain>
    </source>
</reference>
<keyword evidence="1 2" id="KW-0732">Signal</keyword>
<reference evidence="3 4" key="2">
    <citation type="journal article" date="2011" name="ISME J.">
        <title>RNA-seq reveals cooperative metabolic interactions between two termite-gut spirochete species in co-culture.</title>
        <authorList>
            <person name="Rosenthal A.Z."/>
            <person name="Matson E.G."/>
            <person name="Eldar A."/>
            <person name="Leadbetter J.R."/>
        </authorList>
    </citation>
    <scope>NUCLEOTIDE SEQUENCE [LARGE SCALE GENOMIC DNA]</scope>
    <source>
        <strain evidence="4">ATCC BAA-887 / DSM 12427 / ZAS-2</strain>
    </source>
</reference>
<dbReference type="AlphaFoldDB" id="F5YIN6"/>
<dbReference type="GO" id="GO:0055085">
    <property type="term" value="P:transmembrane transport"/>
    <property type="evidence" value="ECO:0007669"/>
    <property type="project" value="InterPro"/>
</dbReference>
<dbReference type="RefSeq" id="WP_015709189.1">
    <property type="nucleotide sequence ID" value="NC_015578.1"/>
</dbReference>
<dbReference type="KEGG" id="tpi:TREPR_0860"/>
<dbReference type="HOGENOM" id="CLU_036176_6_0_12"/>
<dbReference type="OrthoDB" id="356895at2"/>
<dbReference type="eggNOG" id="COG1638">
    <property type="taxonomic scope" value="Bacteria"/>
</dbReference>
<protein>
    <submittedName>
        <fullName evidence="3">Putative trap dicarboxylate transporter-dctp subunit</fullName>
    </submittedName>
</protein>
<evidence type="ECO:0000256" key="2">
    <source>
        <dbReference type="SAM" id="SignalP"/>
    </source>
</evidence>
<gene>
    <name evidence="3" type="ordered locus">TREPR_0860</name>
</gene>
<dbReference type="PANTHER" id="PTHR33376">
    <property type="match status" value="1"/>
</dbReference>
<keyword evidence="4" id="KW-1185">Reference proteome</keyword>
<dbReference type="Gene3D" id="3.40.190.170">
    <property type="entry name" value="Bacterial extracellular solute-binding protein, family 7"/>
    <property type="match status" value="1"/>
</dbReference>
<sequence>MKKSWYIAVLCFICLCMVNPASAFAQRKITIKLASLVPESTPWGAALNQMAAEWAAATNGEVDLRIYHNGTAGGEADVLRKLKMNQIQAAILTTFGLNAITPGIMTLSCPFLIRDNTELDLVLNELKPELEKGINDKGFYFLAWSKVGWVKFFSKSPVFTPNDLKRQKLGTSDTEPALMDAFKAMGYQMVPVAMNQVLVYLNGGMIDAVYQSPVNVGGLQIFGLAKNMASINIAPFLGGIVMNQAAWRSIPDRYKPELIRIAKKMEADLDSSIQALEAGVIETMRQYGLVINQLTPAQEQLWYDDVNRVIPSLFGTTLDRATYGRIEAILQTRRTGQ</sequence>
<evidence type="ECO:0000313" key="3">
    <source>
        <dbReference type="EMBL" id="AEF85762.1"/>
    </source>
</evidence>
<feature type="signal peptide" evidence="2">
    <location>
        <begin position="1"/>
        <end position="25"/>
    </location>
</feature>
<proteinExistence type="predicted"/>
<name>F5YIN6_TREPZ</name>
<evidence type="ECO:0000256" key="1">
    <source>
        <dbReference type="ARBA" id="ARBA00022729"/>
    </source>
</evidence>
<dbReference type="InterPro" id="IPR018389">
    <property type="entry name" value="DctP_fam"/>
</dbReference>
<dbReference type="STRING" id="545694.TREPR_0860"/>
<dbReference type="Proteomes" id="UP000009223">
    <property type="component" value="Chromosome"/>
</dbReference>
<dbReference type="NCBIfam" id="NF037995">
    <property type="entry name" value="TRAP_S1"/>
    <property type="match status" value="1"/>
</dbReference>
<dbReference type="InterPro" id="IPR038404">
    <property type="entry name" value="TRAP_DctP_sf"/>
</dbReference>
<feature type="chain" id="PRO_5003331910" evidence="2">
    <location>
        <begin position="26"/>
        <end position="337"/>
    </location>
</feature>
<dbReference type="PANTHER" id="PTHR33376:SF5">
    <property type="entry name" value="EXTRACYTOPLASMIC SOLUTE RECEPTOR PROTEIN"/>
    <property type="match status" value="1"/>
</dbReference>
<organism evidence="3 4">
    <name type="scientific">Treponema primitia (strain ATCC BAA-887 / DSM 12427 / ZAS-2)</name>
    <dbReference type="NCBI Taxonomy" id="545694"/>
    <lineage>
        <taxon>Bacteria</taxon>
        <taxon>Pseudomonadati</taxon>
        <taxon>Spirochaetota</taxon>
        <taxon>Spirochaetia</taxon>
        <taxon>Spirochaetales</taxon>
        <taxon>Treponemataceae</taxon>
        <taxon>Treponema</taxon>
    </lineage>
</organism>
<dbReference type="Pfam" id="PF03480">
    <property type="entry name" value="DctP"/>
    <property type="match status" value="1"/>
</dbReference>
<dbReference type="CDD" id="cd13670">
    <property type="entry name" value="PBP2_TRAP_Tp0957_like"/>
    <property type="match status" value="1"/>
</dbReference>